<proteinExistence type="predicted"/>
<dbReference type="Gene3D" id="2.60.120.260">
    <property type="entry name" value="Galactose-binding domain-like"/>
    <property type="match status" value="2"/>
</dbReference>
<dbReference type="PANTHER" id="PTHR43649:SF27">
    <property type="entry name" value="EXTRACELLULAR SOLUTE-BINDING PROTEIN FAMILY 1"/>
    <property type="match status" value="1"/>
</dbReference>
<evidence type="ECO:0000313" key="2">
    <source>
        <dbReference type="Proteomes" id="UP001589818"/>
    </source>
</evidence>
<sequence length="990" mass="112845">MRFVRNKKLLTVIAVAAVLALFLIYRLFFISGQHYPVVASSALDEHSQAVGMPNYFTYLQGWDQAKMPAGGDAVTIEAASFSSRSDEASIKVSRNEELGRQVLHWDHAAGWVEWVADIPEEGLYTLSIAYIPLKGSFSGIIRGIQIDGEYPFAEAQRVMLKRNWKDAVYPYKRDKLGNELRPVQVELEGLKNETITDYSVSSEPLQWHFTKGKHTIRMIGWREPVALDTLTLTPSRDIPDYVHYTQNQPTAEESSTWFQLYEAESYSRKSDPSIQTASYSEPYISPDPKGRIAYNVIGGDRWKKAGEWLEWDIEVPKDSYYELDLKYLQSMQQSSVYHTITVDGEVPFQELKGYETATNSHFQLHTLQAQDGTAYRIYLTKGRHTLRIIADASPITPAVYALQNLLRELSVMDKDMRRITGNYSVTGADQDLNRTWEIKRYDPDIEQKLTSLIDKMNVISDYVNGLSGRKTAVSSILNTAKYTFEEMREDVNDIPNQMKEFSSTQSRLGAWITQMSEQKLMLDYIVLRTPEAETGLKVSGAFKRTAYMGMNFFRTFYMDYSRKSLNKEKAITVWVSRGRDYVDIMQEMIEQQFTPQTGIQVNVNLMPNPNALILGNAAGDQPDVALGIPSETAVEYAMRGAVADLSKMKGFDDIVKRFHPGVLLAHKYDGGTYALPELQNFQLMFYRTDVFEQLGIKPPDTWEDVFRIMPTLLEKGMTFYYPPADFTTIFYQNGAEFWDETGMKNMLGEAKSVKAFKQWTDMFVKHSLPLEVPAFFEHFRLGDLPIGIGDLSTYVQLTVAAPDIVGNWGVAPVPGIRQSDGTVARWQPQGAVSGMIMEKSDKQDQAWKFLDWWTSAAVQSEFGNSMESLYGLEYRWNTANVEAMADIPWSDEELAALYEQGRWVKNVPLVPGHYFLGRELSFAWNRTVLTGMPFMESLEQARIALQREMRRKQEDLGIPADTDLDLEPYVQPYTYEKGGEGHESAENRRP</sequence>
<dbReference type="Pfam" id="PF01547">
    <property type="entry name" value="SBP_bac_1"/>
    <property type="match status" value="1"/>
</dbReference>
<dbReference type="PANTHER" id="PTHR43649">
    <property type="entry name" value="ARABINOSE-BINDING PROTEIN-RELATED"/>
    <property type="match status" value="1"/>
</dbReference>
<accession>A0ABV6JFB7</accession>
<protein>
    <submittedName>
        <fullName evidence="1">Extracellular solute-binding protein</fullName>
    </submittedName>
</protein>
<comment type="caution">
    <text evidence="1">The sequence shown here is derived from an EMBL/GenBank/DDBJ whole genome shotgun (WGS) entry which is preliminary data.</text>
</comment>
<dbReference type="Proteomes" id="UP001589818">
    <property type="component" value="Unassembled WGS sequence"/>
</dbReference>
<dbReference type="EMBL" id="JBHLVF010000041">
    <property type="protein sequence ID" value="MFC0394596.1"/>
    <property type="molecule type" value="Genomic_DNA"/>
</dbReference>
<keyword evidence="2" id="KW-1185">Reference proteome</keyword>
<dbReference type="Gene3D" id="3.40.190.10">
    <property type="entry name" value="Periplasmic binding protein-like II"/>
    <property type="match status" value="1"/>
</dbReference>
<dbReference type="RefSeq" id="WP_204815780.1">
    <property type="nucleotide sequence ID" value="NZ_JANHOF010000001.1"/>
</dbReference>
<name>A0ABV6JFB7_9BACL</name>
<dbReference type="InterPro" id="IPR006059">
    <property type="entry name" value="SBP"/>
</dbReference>
<gene>
    <name evidence="1" type="ORF">ACFFJ8_24955</name>
</gene>
<dbReference type="SUPFAM" id="SSF53850">
    <property type="entry name" value="Periplasmic binding protein-like II"/>
    <property type="match status" value="1"/>
</dbReference>
<dbReference type="InterPro" id="IPR008979">
    <property type="entry name" value="Galactose-bd-like_sf"/>
</dbReference>
<dbReference type="InterPro" id="IPR050490">
    <property type="entry name" value="Bact_solute-bd_prot1"/>
</dbReference>
<evidence type="ECO:0000313" key="1">
    <source>
        <dbReference type="EMBL" id="MFC0394596.1"/>
    </source>
</evidence>
<dbReference type="SUPFAM" id="SSF49785">
    <property type="entry name" value="Galactose-binding domain-like"/>
    <property type="match status" value="1"/>
</dbReference>
<reference evidence="1 2" key="1">
    <citation type="submission" date="2024-09" db="EMBL/GenBank/DDBJ databases">
        <authorList>
            <person name="Sun Q."/>
            <person name="Mori K."/>
        </authorList>
    </citation>
    <scope>NUCLEOTIDE SEQUENCE [LARGE SCALE GENOMIC DNA]</scope>
    <source>
        <strain evidence="1 2">CCM 4839</strain>
    </source>
</reference>
<organism evidence="1 2">
    <name type="scientific">Paenibacillus mendelii</name>
    <dbReference type="NCBI Taxonomy" id="206163"/>
    <lineage>
        <taxon>Bacteria</taxon>
        <taxon>Bacillati</taxon>
        <taxon>Bacillota</taxon>
        <taxon>Bacilli</taxon>
        <taxon>Bacillales</taxon>
        <taxon>Paenibacillaceae</taxon>
        <taxon>Paenibacillus</taxon>
    </lineage>
</organism>